<protein>
    <submittedName>
        <fullName evidence="1">Uncharacterized protein</fullName>
    </submittedName>
</protein>
<dbReference type="Proteomes" id="UP000194309">
    <property type="component" value="Chromosome"/>
</dbReference>
<accession>A0A381D9L7</accession>
<evidence type="ECO:0000313" key="2">
    <source>
        <dbReference type="Proteomes" id="UP000194309"/>
    </source>
</evidence>
<dbReference type="STRING" id="1660064.CIGN_0868"/>
<dbReference type="EMBL" id="CP018788">
    <property type="protein sequence ID" value="ARQ99155.1"/>
    <property type="molecule type" value="Genomic_DNA"/>
</dbReference>
<dbReference type="OrthoDB" id="5363400at2"/>
<dbReference type="AlphaFoldDB" id="A0A1X9SSE9"/>
<organism evidence="1 2">
    <name type="scientific">Campylobacter devanensis</name>
    <dbReference type="NCBI Taxonomy" id="3161138"/>
    <lineage>
        <taxon>Bacteria</taxon>
        <taxon>Pseudomonadati</taxon>
        <taxon>Campylobacterota</taxon>
        <taxon>Epsilonproteobacteria</taxon>
        <taxon>Campylobacterales</taxon>
        <taxon>Campylobacteraceae</taxon>
        <taxon>Campylobacter</taxon>
    </lineage>
</organism>
<reference evidence="1 2" key="1">
    <citation type="journal article" date="2017" name="Genome Biol. Evol.">
        <title>Comparative Genomic Analysis Identifies a Campylobacter Clade Deficient in Selenium Metabolism.</title>
        <authorList>
            <person name="Miller W.G."/>
            <person name="Yee E."/>
            <person name="Lopes B.S."/>
            <person name="Chapman M.H."/>
            <person name="Huynh S."/>
            <person name="Bono J.L."/>
            <person name="Parker C.T."/>
            <person name="Strachan N.J.C."/>
            <person name="Forbes K.J."/>
        </authorList>
    </citation>
    <scope>NUCLEOTIDE SEQUENCE [LARGE SCALE GENOMIC DNA]</scope>
    <source>
        <strain evidence="1 2">NCTC 13003</strain>
    </source>
</reference>
<accession>A0A1X9SSE9</accession>
<sequence length="185" mass="20038">MRYAFSSLELILSIIIVAIALSSLPSILQISVKSTNDAILSEAVTASYTKLSNIIAHPWNDAISPSLAQPIYYSSELPLNSLTSRVISKITPNKINTAKNSINGFNGDSGLLKPGVDSKNLLNLEYAISVGFINDFKFTTNTTKNPADAIAIKLTTKANTKPIIFYSYSYNIGEPLIRSLIIPSP</sequence>
<gene>
    <name evidence="1" type="ORF">CIGN_0868</name>
</gene>
<proteinExistence type="predicted"/>
<name>A0A1X9SSE9_9BACT</name>
<dbReference type="KEGG" id="cdev:CIGN_0868"/>
<keyword evidence="2" id="KW-1185">Reference proteome</keyword>
<evidence type="ECO:0000313" key="1">
    <source>
        <dbReference type="EMBL" id="ARQ99155.1"/>
    </source>
</evidence>